<reference evidence="2" key="1">
    <citation type="journal article" date="2019" name="Int. J. Syst. Evol. Microbiol.">
        <title>The Global Catalogue of Microorganisms (GCM) 10K type strain sequencing project: providing services to taxonomists for standard genome sequencing and annotation.</title>
        <authorList>
            <consortium name="The Broad Institute Genomics Platform"/>
            <consortium name="The Broad Institute Genome Sequencing Center for Infectious Disease"/>
            <person name="Wu L."/>
            <person name="Ma J."/>
        </authorList>
    </citation>
    <scope>NUCLEOTIDE SEQUENCE [LARGE SCALE GENOMIC DNA]</scope>
    <source>
        <strain evidence="2">JCM 9377</strain>
    </source>
</reference>
<sequence length="252" mass="27143">MTSAPQTTSDAWRHQLTAAFEIFLGRPLASFDPAADYATIFGGNLFRELGFARDPAWVTPAALTGAEPVIWDCPIFDLDEPLLRFDACRSVFEFDKRDLPAALEADLAQVFFDGRLLLGADLAPLAARHDLAALADAWTVCHPRLLTDGTLFDAFRAATALGDDPASLLNLEAEASEEWQDALSALPSPELRAHLSFFCTDGEEGLMYLGTERSGGALVPAPGATLIANWEEGQSQVEFAIVRLGTPFEAGA</sequence>
<comment type="caution">
    <text evidence="1">The sequence shown here is derived from an EMBL/GenBank/DDBJ whole genome shotgun (WGS) entry which is preliminary data.</text>
</comment>
<accession>A0ABP6QGD1</accession>
<dbReference type="Proteomes" id="UP001501237">
    <property type="component" value="Unassembled WGS sequence"/>
</dbReference>
<dbReference type="RefSeq" id="WP_344832126.1">
    <property type="nucleotide sequence ID" value="NZ_BAAAUV010000012.1"/>
</dbReference>
<dbReference type="EMBL" id="BAAAUV010000012">
    <property type="protein sequence ID" value="GAA3222136.1"/>
    <property type="molecule type" value="Genomic_DNA"/>
</dbReference>
<proteinExistence type="predicted"/>
<evidence type="ECO:0008006" key="3">
    <source>
        <dbReference type="Google" id="ProtNLM"/>
    </source>
</evidence>
<protein>
    <recommendedName>
        <fullName evidence="3">DUF1963 domain-containing protein</fullName>
    </recommendedName>
</protein>
<gene>
    <name evidence="1" type="ORF">GCM10010468_47750</name>
</gene>
<evidence type="ECO:0000313" key="1">
    <source>
        <dbReference type="EMBL" id="GAA3222136.1"/>
    </source>
</evidence>
<name>A0ABP6QGD1_9ACTN</name>
<keyword evidence="2" id="KW-1185">Reference proteome</keyword>
<evidence type="ECO:0000313" key="2">
    <source>
        <dbReference type="Proteomes" id="UP001501237"/>
    </source>
</evidence>
<organism evidence="1 2">
    <name type="scientific">Actinocorallia longicatena</name>
    <dbReference type="NCBI Taxonomy" id="111803"/>
    <lineage>
        <taxon>Bacteria</taxon>
        <taxon>Bacillati</taxon>
        <taxon>Actinomycetota</taxon>
        <taxon>Actinomycetes</taxon>
        <taxon>Streptosporangiales</taxon>
        <taxon>Thermomonosporaceae</taxon>
        <taxon>Actinocorallia</taxon>
    </lineage>
</organism>